<evidence type="ECO:0000256" key="1">
    <source>
        <dbReference type="ARBA" id="ARBA00022491"/>
    </source>
</evidence>
<sequence length="182" mass="20600">MDSKRENKKQLLLETAKKLLISGELATLTLDAIAKTANVSKGGLLYHFPTKEVLLNELATSIFAKMQERFLEIAEQIPINPSRYTTALIQVTKEDLLANAELNVALLAQTAISADLKKQVSKLYLQILAYLDQDQLIESKKQITRLALDGLYYNQLFMVVPPSREEIDKTLHHLKEFITEET</sequence>
<accession>A0A178A4A9</accession>
<evidence type="ECO:0000256" key="2">
    <source>
        <dbReference type="ARBA" id="ARBA00023125"/>
    </source>
</evidence>
<dbReference type="PANTHER" id="PTHR43479:SF11">
    <property type="entry name" value="ACREF_ENVCD OPERON REPRESSOR-RELATED"/>
    <property type="match status" value="1"/>
</dbReference>
<evidence type="ECO:0000313" key="6">
    <source>
        <dbReference type="Proteomes" id="UP000077881"/>
    </source>
</evidence>
<dbReference type="PATRIC" id="fig|217031.6.peg.715"/>
<evidence type="ECO:0000256" key="3">
    <source>
        <dbReference type="PROSITE-ProRule" id="PRU00335"/>
    </source>
</evidence>
<dbReference type="Gene3D" id="1.10.357.10">
    <property type="entry name" value="Tetracycline Repressor, domain 2"/>
    <property type="match status" value="1"/>
</dbReference>
<dbReference type="PRINTS" id="PR00455">
    <property type="entry name" value="HTHTETR"/>
</dbReference>
<feature type="domain" description="HTH tetR-type" evidence="4">
    <location>
        <begin position="6"/>
        <end position="66"/>
    </location>
</feature>
<dbReference type="SUPFAM" id="SSF46689">
    <property type="entry name" value="Homeodomain-like"/>
    <property type="match status" value="1"/>
</dbReference>
<evidence type="ECO:0000259" key="4">
    <source>
        <dbReference type="PROSITE" id="PS50977"/>
    </source>
</evidence>
<evidence type="ECO:0000313" key="5">
    <source>
        <dbReference type="EMBL" id="OAK74894.1"/>
    </source>
</evidence>
<dbReference type="Pfam" id="PF00440">
    <property type="entry name" value="TetR_N"/>
    <property type="match status" value="1"/>
</dbReference>
<name>A0A178A4A9_9BACI</name>
<dbReference type="PANTHER" id="PTHR43479">
    <property type="entry name" value="ACREF/ENVCD OPERON REPRESSOR-RELATED"/>
    <property type="match status" value="1"/>
</dbReference>
<dbReference type="InterPro" id="IPR050624">
    <property type="entry name" value="HTH-type_Tx_Regulator"/>
</dbReference>
<organism evidence="5 6">
    <name type="scientific">Lederbergia galactosidilytica</name>
    <dbReference type="NCBI Taxonomy" id="217031"/>
    <lineage>
        <taxon>Bacteria</taxon>
        <taxon>Bacillati</taxon>
        <taxon>Bacillota</taxon>
        <taxon>Bacilli</taxon>
        <taxon>Bacillales</taxon>
        <taxon>Bacillaceae</taxon>
        <taxon>Lederbergia</taxon>
    </lineage>
</organism>
<dbReference type="Proteomes" id="UP000077881">
    <property type="component" value="Unassembled WGS sequence"/>
</dbReference>
<dbReference type="EMBL" id="LDJR01000016">
    <property type="protein sequence ID" value="OAK74894.1"/>
    <property type="molecule type" value="Genomic_DNA"/>
</dbReference>
<dbReference type="InterPro" id="IPR001647">
    <property type="entry name" value="HTH_TetR"/>
</dbReference>
<protein>
    <recommendedName>
        <fullName evidence="4">HTH tetR-type domain-containing protein</fullName>
    </recommendedName>
</protein>
<reference evidence="5 6" key="1">
    <citation type="submission" date="2015-05" db="EMBL/GenBank/DDBJ databases">
        <title>Comparison of genome.</title>
        <authorList>
            <person name="Zheng Z."/>
            <person name="Sun M."/>
        </authorList>
    </citation>
    <scope>NUCLEOTIDE SEQUENCE [LARGE SCALE GENOMIC DNA]</scope>
    <source>
        <strain evidence="5 6">G25-74</strain>
    </source>
</reference>
<proteinExistence type="predicted"/>
<dbReference type="AlphaFoldDB" id="A0A178A4A9"/>
<dbReference type="Pfam" id="PF17937">
    <property type="entry name" value="TetR_C_28"/>
    <property type="match status" value="1"/>
</dbReference>
<dbReference type="InterPro" id="IPR009057">
    <property type="entry name" value="Homeodomain-like_sf"/>
</dbReference>
<keyword evidence="1" id="KW-0678">Repressor</keyword>
<dbReference type="GO" id="GO:0003677">
    <property type="term" value="F:DNA binding"/>
    <property type="evidence" value="ECO:0007669"/>
    <property type="project" value="UniProtKB-UniRule"/>
</dbReference>
<gene>
    <name evidence="5" type="ORF">ABB05_03285</name>
</gene>
<dbReference type="InterPro" id="IPR041479">
    <property type="entry name" value="TetR_CgmR_C"/>
</dbReference>
<keyword evidence="6" id="KW-1185">Reference proteome</keyword>
<dbReference type="PROSITE" id="PS50977">
    <property type="entry name" value="HTH_TETR_2"/>
    <property type="match status" value="1"/>
</dbReference>
<dbReference type="STRING" id="217031.ABB05_03285"/>
<comment type="caution">
    <text evidence="5">The sequence shown here is derived from an EMBL/GenBank/DDBJ whole genome shotgun (WGS) entry which is preliminary data.</text>
</comment>
<feature type="DNA-binding region" description="H-T-H motif" evidence="3">
    <location>
        <begin position="29"/>
        <end position="48"/>
    </location>
</feature>
<keyword evidence="2 3" id="KW-0238">DNA-binding</keyword>